<dbReference type="PRINTS" id="PR01407">
    <property type="entry name" value="BUTYPHLNCDUF"/>
</dbReference>
<dbReference type="InterPro" id="IPR013783">
    <property type="entry name" value="Ig-like_fold"/>
</dbReference>
<dbReference type="PANTHER" id="PTHR24100">
    <property type="entry name" value="BUTYROPHILIN"/>
    <property type="match status" value="1"/>
</dbReference>
<dbReference type="SMART" id="SM00449">
    <property type="entry name" value="SPRY"/>
    <property type="match status" value="1"/>
</dbReference>
<feature type="domain" description="Ig-like" evidence="14">
    <location>
        <begin position="229"/>
        <end position="315"/>
    </location>
</feature>
<dbReference type="InterPro" id="IPR003879">
    <property type="entry name" value="Butyrophylin_SPRY"/>
</dbReference>
<sequence>MAGFPNSCLITLIFLWLPTLDSGRSPLSVSLSLSLSLRAPRLKFLSKCKQSHLVFSGDLRWGPDGLLQAVLGISEIVGELCPLARAWSMSVLNSLLHILSDPPGFSAAHFDVIGPPEPILAIVGEDAELPCHLSPNVSAEHMELRWFRKKVSPAVFVHREGREQEGEQMAEYRGRATLVKTNVTAGRVAVKIHGVKASDDGEYRCFFRQEDSFEEAIVQLKVAALGSDPHIHMEVQESGEIWLQCTSVGWYPEPQVQWRTPKGENFPSMSEARNPDEEGLFTVTASVVIRDTSMKNVSCCIQNLLLGQEKEGEISIAGRLTPWMVAVSVILMVLALLTIGSIFFTWRLYKERSRQRKDTFSSKEKLLEELSKLALSLSLVDVTLDPDTAHPHLFLYEDSKSVRLEDARQKLPEKPERFDSWPCVLGREAFTSGRHYWEVEVGDRTDWAIGVCRENVMKKGFDPMTPENGFWAVELYGNGYWALTPLRTPLPLAGPPRRVGIFLDYESGDISFYNMTDGSHIYTFPNTSFSVVANGKDLSKEIPLSPMGEDSASGDTDTLHSKLIPTQTSQGAP</sequence>
<feature type="domain" description="B30.2/SPRY" evidence="13">
    <location>
        <begin position="362"/>
        <end position="566"/>
    </location>
</feature>
<dbReference type="Gene3D" id="2.60.40.10">
    <property type="entry name" value="Immunoglobulins"/>
    <property type="match status" value="2"/>
</dbReference>
<feature type="signal peptide" evidence="12">
    <location>
        <begin position="1"/>
        <end position="23"/>
    </location>
</feature>
<evidence type="ECO:0000259" key="13">
    <source>
        <dbReference type="PROSITE" id="PS50188"/>
    </source>
</evidence>
<dbReference type="GO" id="GO:0050852">
    <property type="term" value="P:T cell receptor signaling pathway"/>
    <property type="evidence" value="ECO:0007669"/>
    <property type="project" value="TreeGrafter"/>
</dbReference>
<dbReference type="InterPro" id="IPR006574">
    <property type="entry name" value="PRY"/>
</dbReference>
<dbReference type="CDD" id="cd15819">
    <property type="entry name" value="SPRY_PRY_BTN1_2"/>
    <property type="match status" value="1"/>
</dbReference>
<dbReference type="SUPFAM" id="SSF49899">
    <property type="entry name" value="Concanavalin A-like lectins/glucanases"/>
    <property type="match status" value="1"/>
</dbReference>
<dbReference type="FunFam" id="2.60.40.10:FF:000088">
    <property type="entry name" value="Butyrophilin subfamily 1 member A1"/>
    <property type="match status" value="1"/>
</dbReference>
<dbReference type="Pfam" id="PF22705">
    <property type="entry name" value="C2-set_3"/>
    <property type="match status" value="1"/>
</dbReference>
<dbReference type="PROSITE" id="PS50835">
    <property type="entry name" value="IG_LIKE"/>
    <property type="match status" value="2"/>
</dbReference>
<feature type="chain" id="PRO_5034284461" evidence="12">
    <location>
        <begin position="24"/>
        <end position="573"/>
    </location>
</feature>
<dbReference type="InterPro" id="IPR053896">
    <property type="entry name" value="BTN3A2-like_Ig-C"/>
</dbReference>
<evidence type="ECO:0000256" key="4">
    <source>
        <dbReference type="ARBA" id="ARBA00022729"/>
    </source>
</evidence>
<keyword evidence="7" id="KW-1015">Disulfide bond</keyword>
<dbReference type="InterPro" id="IPR007110">
    <property type="entry name" value="Ig-like_dom"/>
</dbReference>
<proteinExistence type="inferred from homology"/>
<dbReference type="PROSITE" id="PS50188">
    <property type="entry name" value="B302_SPRY"/>
    <property type="match status" value="1"/>
</dbReference>
<dbReference type="InterPro" id="IPR001870">
    <property type="entry name" value="B30.2/SPRY"/>
</dbReference>
<evidence type="ECO:0000259" key="14">
    <source>
        <dbReference type="PROSITE" id="PS50835"/>
    </source>
</evidence>
<dbReference type="Ensembl" id="ENSEAST00005011123.1">
    <property type="protein sequence ID" value="ENSEASP00005010223.1"/>
    <property type="gene ID" value="ENSEASG00005007265.1"/>
</dbReference>
<evidence type="ECO:0000256" key="9">
    <source>
        <dbReference type="ARBA" id="ARBA00023319"/>
    </source>
</evidence>
<dbReference type="CDD" id="cd05713">
    <property type="entry name" value="IgV_MOG_like"/>
    <property type="match status" value="1"/>
</dbReference>
<feature type="region of interest" description="Disordered" evidence="10">
    <location>
        <begin position="542"/>
        <end position="573"/>
    </location>
</feature>
<dbReference type="InterPro" id="IPR036179">
    <property type="entry name" value="Ig-like_dom_sf"/>
</dbReference>
<evidence type="ECO:0000256" key="5">
    <source>
        <dbReference type="ARBA" id="ARBA00022989"/>
    </source>
</evidence>
<keyword evidence="4 12" id="KW-0732">Signal</keyword>
<dbReference type="Gene3D" id="2.60.120.920">
    <property type="match status" value="1"/>
</dbReference>
<keyword evidence="6 11" id="KW-0472">Membrane</keyword>
<dbReference type="SMART" id="SM00406">
    <property type="entry name" value="IGv"/>
    <property type="match status" value="1"/>
</dbReference>
<dbReference type="FunFam" id="2.60.120.920:FF:000004">
    <property type="entry name" value="Butyrophilin subfamily 1 member A1"/>
    <property type="match status" value="1"/>
</dbReference>
<dbReference type="SUPFAM" id="SSF48726">
    <property type="entry name" value="Immunoglobulin"/>
    <property type="match status" value="2"/>
</dbReference>
<name>A0A8C4LJF3_EQUAS</name>
<evidence type="ECO:0000256" key="10">
    <source>
        <dbReference type="SAM" id="MobiDB-lite"/>
    </source>
</evidence>
<dbReference type="SMART" id="SM00409">
    <property type="entry name" value="IG"/>
    <property type="match status" value="1"/>
</dbReference>
<comment type="similarity">
    <text evidence="2">Belongs to the immunoglobulin superfamily. BTN/MOG family.</text>
</comment>
<dbReference type="SMART" id="SM00589">
    <property type="entry name" value="PRY"/>
    <property type="match status" value="1"/>
</dbReference>
<organism evidence="15">
    <name type="scientific">Equus asinus asinus</name>
    <dbReference type="NCBI Taxonomy" id="83772"/>
    <lineage>
        <taxon>Eukaryota</taxon>
        <taxon>Metazoa</taxon>
        <taxon>Chordata</taxon>
        <taxon>Craniata</taxon>
        <taxon>Vertebrata</taxon>
        <taxon>Euteleostomi</taxon>
        <taxon>Mammalia</taxon>
        <taxon>Eutheria</taxon>
        <taxon>Laurasiatheria</taxon>
        <taxon>Perissodactyla</taxon>
        <taxon>Equidae</taxon>
        <taxon>Equus</taxon>
    </lineage>
</organism>
<evidence type="ECO:0000256" key="8">
    <source>
        <dbReference type="ARBA" id="ARBA00023180"/>
    </source>
</evidence>
<dbReference type="InterPro" id="IPR013106">
    <property type="entry name" value="Ig_V-set"/>
</dbReference>
<evidence type="ECO:0000256" key="3">
    <source>
        <dbReference type="ARBA" id="ARBA00022692"/>
    </source>
</evidence>
<dbReference type="Pfam" id="PF07686">
    <property type="entry name" value="V-set"/>
    <property type="match status" value="1"/>
</dbReference>
<reference evidence="15" key="1">
    <citation type="submission" date="2023-03" db="UniProtKB">
        <authorList>
            <consortium name="Ensembl"/>
        </authorList>
    </citation>
    <scope>IDENTIFICATION</scope>
</reference>
<dbReference type="Pfam" id="PF13765">
    <property type="entry name" value="PRY"/>
    <property type="match status" value="1"/>
</dbReference>
<dbReference type="GO" id="GO:0009897">
    <property type="term" value="C:external side of plasma membrane"/>
    <property type="evidence" value="ECO:0007669"/>
    <property type="project" value="TreeGrafter"/>
</dbReference>
<protein>
    <submittedName>
        <fullName evidence="15">Butyrophilin subfamily 1 member A1</fullName>
    </submittedName>
</protein>
<feature type="transmembrane region" description="Helical" evidence="11">
    <location>
        <begin position="323"/>
        <end position="346"/>
    </location>
</feature>
<dbReference type="InterPro" id="IPR043136">
    <property type="entry name" value="B30.2/SPRY_sf"/>
</dbReference>
<comment type="subcellular location">
    <subcellularLocation>
        <location evidence="1">Membrane</location>
        <topology evidence="1">Single-pass type I membrane protein</topology>
    </subcellularLocation>
</comment>
<dbReference type="FunFam" id="2.60.40.10:FF:000208">
    <property type="entry name" value="Butyrophilin subfamily 1 member A1"/>
    <property type="match status" value="1"/>
</dbReference>
<keyword evidence="8" id="KW-0325">Glycoprotein</keyword>
<feature type="compositionally biased region" description="Polar residues" evidence="10">
    <location>
        <begin position="564"/>
        <end position="573"/>
    </location>
</feature>
<keyword evidence="3 11" id="KW-0812">Transmembrane</keyword>
<keyword evidence="5 11" id="KW-1133">Transmembrane helix</keyword>
<dbReference type="InterPro" id="IPR003877">
    <property type="entry name" value="SPRY_dom"/>
</dbReference>
<gene>
    <name evidence="15" type="primary">BTN1A1</name>
</gene>
<dbReference type="GO" id="GO:0005102">
    <property type="term" value="F:signaling receptor binding"/>
    <property type="evidence" value="ECO:0007669"/>
    <property type="project" value="TreeGrafter"/>
</dbReference>
<dbReference type="Pfam" id="PF00622">
    <property type="entry name" value="SPRY"/>
    <property type="match status" value="1"/>
</dbReference>
<evidence type="ECO:0000313" key="15">
    <source>
        <dbReference type="Ensembl" id="ENSEASP00005010223.1"/>
    </source>
</evidence>
<evidence type="ECO:0000256" key="12">
    <source>
        <dbReference type="SAM" id="SignalP"/>
    </source>
</evidence>
<dbReference type="GO" id="GO:0001817">
    <property type="term" value="P:regulation of cytokine production"/>
    <property type="evidence" value="ECO:0007669"/>
    <property type="project" value="TreeGrafter"/>
</dbReference>
<keyword evidence="9" id="KW-0393">Immunoglobulin domain</keyword>
<evidence type="ECO:0000256" key="7">
    <source>
        <dbReference type="ARBA" id="ARBA00023157"/>
    </source>
</evidence>
<accession>A0A8C4LJF3</accession>
<dbReference type="InterPro" id="IPR050504">
    <property type="entry name" value="IgSF_BTN/MOG"/>
</dbReference>
<dbReference type="InterPro" id="IPR003599">
    <property type="entry name" value="Ig_sub"/>
</dbReference>
<evidence type="ECO:0000256" key="6">
    <source>
        <dbReference type="ARBA" id="ARBA00023136"/>
    </source>
</evidence>
<dbReference type="PANTHER" id="PTHR24100:SF138">
    <property type="entry name" value="BUTYROPHILIN SUBFAMILY 1 MEMBER A1"/>
    <property type="match status" value="1"/>
</dbReference>
<dbReference type="InterPro" id="IPR037958">
    <property type="entry name" value="SPRY/PRY_BTN1/2"/>
</dbReference>
<feature type="domain" description="Ig-like" evidence="14">
    <location>
        <begin position="103"/>
        <end position="223"/>
    </location>
</feature>
<evidence type="ECO:0000256" key="1">
    <source>
        <dbReference type="ARBA" id="ARBA00004479"/>
    </source>
</evidence>
<dbReference type="AlphaFoldDB" id="A0A8C4LJF3"/>
<evidence type="ECO:0000256" key="2">
    <source>
        <dbReference type="ARBA" id="ARBA00007591"/>
    </source>
</evidence>
<evidence type="ECO:0000256" key="11">
    <source>
        <dbReference type="SAM" id="Phobius"/>
    </source>
</evidence>
<dbReference type="InterPro" id="IPR013320">
    <property type="entry name" value="ConA-like_dom_sf"/>
</dbReference>